<dbReference type="RefSeq" id="WP_303276605.1">
    <property type="nucleotide sequence ID" value="NZ_JAUOEK010000056.1"/>
</dbReference>
<proteinExistence type="inferred from homology"/>
<dbReference type="InterPro" id="IPR051122">
    <property type="entry name" value="SDR_DHRS6-like"/>
</dbReference>
<evidence type="ECO:0000256" key="1">
    <source>
        <dbReference type="ARBA" id="ARBA00006484"/>
    </source>
</evidence>
<keyword evidence="2 3" id="KW-0560">Oxidoreductase</keyword>
<reference evidence="3" key="1">
    <citation type="submission" date="2023-07" db="EMBL/GenBank/DDBJ databases">
        <title>Two novel species in the genus Flavivirga.</title>
        <authorList>
            <person name="Kwon K."/>
        </authorList>
    </citation>
    <scope>NUCLEOTIDE SEQUENCE</scope>
    <source>
        <strain evidence="3">KCTC 52353</strain>
    </source>
</reference>
<dbReference type="GO" id="GO:0047936">
    <property type="term" value="F:glucose 1-dehydrogenase [NAD(P)+] activity"/>
    <property type="evidence" value="ECO:0007669"/>
    <property type="project" value="UniProtKB-EC"/>
</dbReference>
<dbReference type="Gene3D" id="3.40.50.720">
    <property type="entry name" value="NAD(P)-binding Rossmann-like Domain"/>
    <property type="match status" value="1"/>
</dbReference>
<accession>A0ABT8W746</accession>
<dbReference type="InterPro" id="IPR002347">
    <property type="entry name" value="SDR_fam"/>
</dbReference>
<dbReference type="PROSITE" id="PS00061">
    <property type="entry name" value="ADH_SHORT"/>
    <property type="match status" value="1"/>
</dbReference>
<name>A0ABT8W746_9FLAO</name>
<dbReference type="InterPro" id="IPR020904">
    <property type="entry name" value="Sc_DH/Rdtase_CS"/>
</dbReference>
<dbReference type="EC" id="1.1.1.47" evidence="3"/>
<comment type="caution">
    <text evidence="3">The sequence shown here is derived from an EMBL/GenBank/DDBJ whole genome shotgun (WGS) entry which is preliminary data.</text>
</comment>
<dbReference type="PANTHER" id="PTHR43477">
    <property type="entry name" value="DIHYDROANTICAPSIN 7-DEHYDROGENASE"/>
    <property type="match status" value="1"/>
</dbReference>
<evidence type="ECO:0000313" key="3">
    <source>
        <dbReference type="EMBL" id="MDO5968921.1"/>
    </source>
</evidence>
<protein>
    <submittedName>
        <fullName evidence="3">Glucose 1-dehydrogenase</fullName>
        <ecNumber evidence="3">1.1.1.47</ecNumber>
    </submittedName>
</protein>
<dbReference type="PRINTS" id="PR00080">
    <property type="entry name" value="SDRFAMILY"/>
</dbReference>
<dbReference type="PANTHER" id="PTHR43477:SF1">
    <property type="entry name" value="DIHYDROANTICAPSIN 7-DEHYDROGENASE"/>
    <property type="match status" value="1"/>
</dbReference>
<comment type="similarity">
    <text evidence="1">Belongs to the short-chain dehydrogenases/reductases (SDR) family.</text>
</comment>
<keyword evidence="4" id="KW-1185">Reference proteome</keyword>
<sequence>MTKFSLKNKVALVTGGGSGIGKAISLTFASQGAKVHILDFNIEAAEETVKEIENLGEQAAAHKCDVSNQSNVNEIIENITKNDTIDILINNAGIAHVGNIEAVEVEDLDRLYNVNIKGVYNCIKASLPALKANGGGVILNLASIASSVGINSRFAYSMTKGAVLTMTYSIAKDYVLEGIRCNCISPARVHTPFVDGFIKKNYPGKEDEMFDKLSKTQPIGRMGKPQEIADLALFLCSDEAKFITGSDYAIDGGFIKLNGN</sequence>
<evidence type="ECO:0000313" key="4">
    <source>
        <dbReference type="Proteomes" id="UP001176883"/>
    </source>
</evidence>
<dbReference type="CDD" id="cd05233">
    <property type="entry name" value="SDR_c"/>
    <property type="match status" value="1"/>
</dbReference>
<dbReference type="EMBL" id="JAUOEK010000056">
    <property type="protein sequence ID" value="MDO5968921.1"/>
    <property type="molecule type" value="Genomic_DNA"/>
</dbReference>
<dbReference type="NCBIfam" id="NF005559">
    <property type="entry name" value="PRK07231.1"/>
    <property type="match status" value="1"/>
</dbReference>
<dbReference type="SUPFAM" id="SSF51735">
    <property type="entry name" value="NAD(P)-binding Rossmann-fold domains"/>
    <property type="match status" value="1"/>
</dbReference>
<dbReference type="Pfam" id="PF13561">
    <property type="entry name" value="adh_short_C2"/>
    <property type="match status" value="1"/>
</dbReference>
<dbReference type="InterPro" id="IPR036291">
    <property type="entry name" value="NAD(P)-bd_dom_sf"/>
</dbReference>
<organism evidence="3 4">
    <name type="scientific">Flavivirga aquimarina</name>
    <dbReference type="NCBI Taxonomy" id="2027862"/>
    <lineage>
        <taxon>Bacteria</taxon>
        <taxon>Pseudomonadati</taxon>
        <taxon>Bacteroidota</taxon>
        <taxon>Flavobacteriia</taxon>
        <taxon>Flavobacteriales</taxon>
        <taxon>Flavobacteriaceae</taxon>
        <taxon>Flavivirga</taxon>
    </lineage>
</organism>
<dbReference type="PRINTS" id="PR00081">
    <property type="entry name" value="GDHRDH"/>
</dbReference>
<gene>
    <name evidence="3" type="ORF">Q4Q35_03800</name>
</gene>
<dbReference type="Proteomes" id="UP001176883">
    <property type="component" value="Unassembled WGS sequence"/>
</dbReference>
<evidence type="ECO:0000256" key="2">
    <source>
        <dbReference type="ARBA" id="ARBA00023002"/>
    </source>
</evidence>